<dbReference type="InterPro" id="IPR036249">
    <property type="entry name" value="Thioredoxin-like_sf"/>
</dbReference>
<evidence type="ECO:0000259" key="2">
    <source>
        <dbReference type="PROSITE" id="PS51352"/>
    </source>
</evidence>
<evidence type="ECO:0000313" key="4">
    <source>
        <dbReference type="Proteomes" id="UP000503640"/>
    </source>
</evidence>
<feature type="domain" description="Thioredoxin" evidence="2">
    <location>
        <begin position="1"/>
        <end position="174"/>
    </location>
</feature>
<keyword evidence="4" id="KW-1185">Reference proteome</keyword>
<comment type="caution">
    <text evidence="3">The sequence shown here is derived from an EMBL/GenBank/DDBJ whole genome shotgun (WGS) entry which is preliminary data.</text>
</comment>
<dbReference type="InterPro" id="IPR012336">
    <property type="entry name" value="Thioredoxin-like_fold"/>
</dbReference>
<dbReference type="PANTHER" id="PTHR13887">
    <property type="entry name" value="GLUTATHIONE S-TRANSFERASE KAPPA"/>
    <property type="match status" value="1"/>
</dbReference>
<dbReference type="Gene3D" id="3.40.30.10">
    <property type="entry name" value="Glutaredoxin"/>
    <property type="match status" value="1"/>
</dbReference>
<dbReference type="EMBL" id="BJTG01000012">
    <property type="protein sequence ID" value="GEJ59253.1"/>
    <property type="molecule type" value="Genomic_DNA"/>
</dbReference>
<protein>
    <recommendedName>
        <fullName evidence="2">Thioredoxin domain-containing protein</fullName>
    </recommendedName>
</protein>
<accession>A0A7I9VS39</accession>
<dbReference type="RefSeq" id="WP_176068567.1">
    <property type="nucleotide sequence ID" value="NZ_BJTG01000012.1"/>
</dbReference>
<gene>
    <name evidence="3" type="ORF">AMYX_39940</name>
</gene>
<sequence>MTPLRIRIGPGDHADGPRDAPIQLLEYGDYECPYCGRAYAEVEEVRRALAGRLLLVYRHFPLTQVHPHAMLAAEAAEAAGAQGRFWEMHGVLFQNQHALEPQDLVAYADAIALEPDRFTEDLEEHRFEGKVRRDFLSGARTGVNGTPTFFVNGRRHDGVFTADALIEALQGGAPGAAY</sequence>
<dbReference type="SUPFAM" id="SSF52833">
    <property type="entry name" value="Thioredoxin-like"/>
    <property type="match status" value="1"/>
</dbReference>
<dbReference type="PROSITE" id="PS51352">
    <property type="entry name" value="THIOREDOXIN_2"/>
    <property type="match status" value="1"/>
</dbReference>
<dbReference type="AlphaFoldDB" id="A0A7I9VS39"/>
<evidence type="ECO:0000256" key="1">
    <source>
        <dbReference type="ARBA" id="ARBA00005791"/>
    </source>
</evidence>
<name>A0A7I9VS39_9BACT</name>
<dbReference type="Pfam" id="PF13462">
    <property type="entry name" value="Thioredoxin_4"/>
    <property type="match status" value="1"/>
</dbReference>
<reference evidence="4" key="1">
    <citation type="journal article" date="2020" name="Appl. Environ. Microbiol.">
        <title>Diazotrophic Anaeromyxobacter Isolates from Soils.</title>
        <authorList>
            <person name="Masuda Y."/>
            <person name="Yamanaka H."/>
            <person name="Xu Z.X."/>
            <person name="Shiratori Y."/>
            <person name="Aono T."/>
            <person name="Amachi S."/>
            <person name="Senoo K."/>
            <person name="Itoh H."/>
        </authorList>
    </citation>
    <scope>NUCLEOTIDE SEQUENCE [LARGE SCALE GENOMIC DNA]</scope>
    <source>
        <strain evidence="4">R267</strain>
    </source>
</reference>
<dbReference type="InterPro" id="IPR013766">
    <property type="entry name" value="Thioredoxin_domain"/>
</dbReference>
<proteinExistence type="inferred from homology"/>
<organism evidence="3 4">
    <name type="scientific">Anaeromyxobacter diazotrophicus</name>
    <dbReference type="NCBI Taxonomy" id="2590199"/>
    <lineage>
        <taxon>Bacteria</taxon>
        <taxon>Pseudomonadati</taxon>
        <taxon>Myxococcota</taxon>
        <taxon>Myxococcia</taxon>
        <taxon>Myxococcales</taxon>
        <taxon>Cystobacterineae</taxon>
        <taxon>Anaeromyxobacteraceae</taxon>
        <taxon>Anaeromyxobacter</taxon>
    </lineage>
</organism>
<comment type="similarity">
    <text evidence="1">Belongs to the thioredoxin family. DsbA subfamily.</text>
</comment>
<evidence type="ECO:0000313" key="3">
    <source>
        <dbReference type="EMBL" id="GEJ59253.1"/>
    </source>
</evidence>
<dbReference type="PANTHER" id="PTHR13887:SF55">
    <property type="entry name" value="SLR0313 PROTEIN"/>
    <property type="match status" value="1"/>
</dbReference>
<dbReference type="Proteomes" id="UP000503640">
    <property type="component" value="Unassembled WGS sequence"/>
</dbReference>